<feature type="domain" description="FP protein C-terminal" evidence="1">
    <location>
        <begin position="126"/>
        <end position="182"/>
    </location>
</feature>
<dbReference type="OrthoDB" id="5960234at2759"/>
<dbReference type="Proteomes" id="UP000504629">
    <property type="component" value="Unplaced"/>
</dbReference>
<accession>A0A6J2JJZ6</accession>
<dbReference type="Pfam" id="PF25298">
    <property type="entry name" value="Baculo_FP_2nd"/>
    <property type="match status" value="1"/>
</dbReference>
<dbReference type="InterPro" id="IPR057251">
    <property type="entry name" value="FP_C"/>
</dbReference>
<proteinExistence type="predicted"/>
<evidence type="ECO:0000313" key="2">
    <source>
        <dbReference type="Proteomes" id="UP000504629"/>
    </source>
</evidence>
<keyword evidence="2" id="KW-1185">Reference proteome</keyword>
<dbReference type="AlphaFoldDB" id="A0A6J2JJZ6"/>
<dbReference type="KEGG" id="bman:114242405"/>
<name>A0A6J2JJZ6_BOMMA</name>
<sequence>MCINLKTTIISLQETINSHEQHQLRNELEIVGIPENSNENLMHILLTTSKKLGVELQDTDIDQVIRVGLRQSAPSSSSTTRPVVAKFTHKNKRDELLAAAGTRRGLTSKDIISGTSSTLYFNERLTKTNRQLFGEARRFAKEHIYKFCWVRNGNILIRKAPNGDGKKNPVYTIRSKDDLDRLFRASTTCPEITNATADHV</sequence>
<dbReference type="Gene3D" id="3.30.70.1820">
    <property type="entry name" value="L1 transposable element, RRM domain"/>
    <property type="match status" value="1"/>
</dbReference>
<dbReference type="RefSeq" id="XP_028029347.1">
    <property type="nucleotide sequence ID" value="XM_028173546.1"/>
</dbReference>
<evidence type="ECO:0000259" key="1">
    <source>
        <dbReference type="Pfam" id="PF25298"/>
    </source>
</evidence>
<dbReference type="GeneID" id="114242405"/>
<protein>
    <submittedName>
        <fullName evidence="3">Uncharacterized protein LOC114242405</fullName>
    </submittedName>
</protein>
<gene>
    <name evidence="3" type="primary">LOC114242405</name>
</gene>
<reference evidence="3" key="1">
    <citation type="submission" date="2025-08" db="UniProtKB">
        <authorList>
            <consortium name="RefSeq"/>
        </authorList>
    </citation>
    <scope>IDENTIFICATION</scope>
    <source>
        <tissue evidence="3">Silk gland</tissue>
    </source>
</reference>
<evidence type="ECO:0000313" key="3">
    <source>
        <dbReference type="RefSeq" id="XP_028029347.1"/>
    </source>
</evidence>
<organism evidence="2 3">
    <name type="scientific">Bombyx mandarina</name>
    <name type="common">Wild silk moth</name>
    <name type="synonym">Wild silkworm</name>
    <dbReference type="NCBI Taxonomy" id="7092"/>
    <lineage>
        <taxon>Eukaryota</taxon>
        <taxon>Metazoa</taxon>
        <taxon>Ecdysozoa</taxon>
        <taxon>Arthropoda</taxon>
        <taxon>Hexapoda</taxon>
        <taxon>Insecta</taxon>
        <taxon>Pterygota</taxon>
        <taxon>Neoptera</taxon>
        <taxon>Endopterygota</taxon>
        <taxon>Lepidoptera</taxon>
        <taxon>Glossata</taxon>
        <taxon>Ditrysia</taxon>
        <taxon>Bombycoidea</taxon>
        <taxon>Bombycidae</taxon>
        <taxon>Bombycinae</taxon>
        <taxon>Bombyx</taxon>
    </lineage>
</organism>